<dbReference type="PANTHER" id="PTHR11417">
    <property type="entry name" value="SOMATOTROPIN,PROLACTIN"/>
    <property type="match status" value="1"/>
</dbReference>
<dbReference type="PRINTS" id="PR00836">
    <property type="entry name" value="SOMATOTROPIN"/>
</dbReference>
<gene>
    <name evidence="7" type="primary">LOC102913868</name>
</gene>
<feature type="binding site" evidence="4">
    <location>
        <position position="215"/>
    </location>
    <ligand>
        <name>Zn(2+)</name>
        <dbReference type="ChEBI" id="CHEBI:29105"/>
    </ligand>
</feature>
<dbReference type="PANTHER" id="PTHR11417:SF7">
    <property type="entry name" value="PROLACTIN-5A1"/>
    <property type="match status" value="1"/>
</dbReference>
<evidence type="ECO:0000256" key="1">
    <source>
        <dbReference type="ARBA" id="ARBA00004613"/>
    </source>
</evidence>
<dbReference type="Proteomes" id="UP000694547">
    <property type="component" value="Chromosome 5"/>
</dbReference>
<reference evidence="7" key="2">
    <citation type="submission" date="2025-08" db="UniProtKB">
        <authorList>
            <consortium name="Ensembl"/>
        </authorList>
    </citation>
    <scope>IDENTIFICATION</scope>
</reference>
<dbReference type="GO" id="GO:0005615">
    <property type="term" value="C:extracellular space"/>
    <property type="evidence" value="ECO:0007669"/>
    <property type="project" value="TreeGrafter"/>
</dbReference>
<comment type="similarity">
    <text evidence="2 5">Belongs to the somatotropin/prolactin family.</text>
</comment>
<dbReference type="InterPro" id="IPR001400">
    <property type="entry name" value="Somatotropin/Prolactin"/>
</dbReference>
<dbReference type="GO" id="GO:1903489">
    <property type="term" value="P:positive regulation of lactation"/>
    <property type="evidence" value="ECO:0007669"/>
    <property type="project" value="TreeGrafter"/>
</dbReference>
<dbReference type="Gene3D" id="1.20.1250.10">
    <property type="match status" value="1"/>
</dbReference>
<dbReference type="GO" id="GO:0005148">
    <property type="term" value="F:prolactin receptor binding"/>
    <property type="evidence" value="ECO:0007669"/>
    <property type="project" value="TreeGrafter"/>
</dbReference>
<keyword evidence="6" id="KW-0732">Signal</keyword>
<dbReference type="Pfam" id="PF00103">
    <property type="entry name" value="Hormone_1"/>
    <property type="match status" value="1"/>
</dbReference>
<dbReference type="Ensembl" id="ENSPEMT00000038698.1">
    <property type="protein sequence ID" value="ENSPEMP00000035842.1"/>
    <property type="gene ID" value="ENSPEMG00000026740.1"/>
</dbReference>
<dbReference type="AlphaFoldDB" id="A0A8C8W530"/>
<dbReference type="GO" id="GO:0030879">
    <property type="term" value="P:mammary gland development"/>
    <property type="evidence" value="ECO:0007669"/>
    <property type="project" value="TreeGrafter"/>
</dbReference>
<dbReference type="GO" id="GO:0005179">
    <property type="term" value="F:hormone activity"/>
    <property type="evidence" value="ECO:0007669"/>
    <property type="project" value="UniProtKB-KW"/>
</dbReference>
<reference evidence="7 8" key="1">
    <citation type="submission" date="2018-10" db="EMBL/GenBank/DDBJ databases">
        <title>Improved assembly of the deer mouse Peromyscus maniculatus genome.</title>
        <authorList>
            <person name="Lassance J.-M."/>
            <person name="Hoekstra H.E."/>
        </authorList>
    </citation>
    <scope>NUCLEOTIDE SEQUENCE [LARGE SCALE GENOMIC DNA]</scope>
</reference>
<dbReference type="GO" id="GO:0046872">
    <property type="term" value="F:metal ion binding"/>
    <property type="evidence" value="ECO:0007669"/>
    <property type="project" value="UniProtKB-KW"/>
</dbReference>
<dbReference type="InterPro" id="IPR009079">
    <property type="entry name" value="4_helix_cytokine-like_core"/>
</dbReference>
<dbReference type="GeneTree" id="ENSGT00950000182818"/>
<keyword evidence="5" id="KW-0372">Hormone</keyword>
<reference evidence="7" key="3">
    <citation type="submission" date="2025-09" db="UniProtKB">
        <authorList>
            <consortium name="Ensembl"/>
        </authorList>
    </citation>
    <scope>IDENTIFICATION</scope>
</reference>
<evidence type="ECO:0000256" key="6">
    <source>
        <dbReference type="SAM" id="SignalP"/>
    </source>
</evidence>
<keyword evidence="4" id="KW-0479">Metal-binding</keyword>
<evidence type="ECO:0000256" key="2">
    <source>
        <dbReference type="ARBA" id="ARBA00008474"/>
    </source>
</evidence>
<comment type="subcellular location">
    <subcellularLocation>
        <location evidence="1 5">Secreted</location>
    </subcellularLocation>
</comment>
<name>A0A8C8W530_PERMB</name>
<feature type="signal peptide" evidence="6">
    <location>
        <begin position="1"/>
        <end position="32"/>
    </location>
</feature>
<evidence type="ECO:0000256" key="5">
    <source>
        <dbReference type="RuleBase" id="RU003618"/>
    </source>
</evidence>
<keyword evidence="8" id="KW-1185">Reference proteome</keyword>
<evidence type="ECO:0000256" key="3">
    <source>
        <dbReference type="ARBA" id="ARBA00022525"/>
    </source>
</evidence>
<dbReference type="GO" id="GO:0008284">
    <property type="term" value="P:positive regulation of cell population proliferation"/>
    <property type="evidence" value="ECO:0007669"/>
    <property type="project" value="TreeGrafter"/>
</dbReference>
<keyword evidence="3" id="KW-0964">Secreted</keyword>
<organism evidence="7 8">
    <name type="scientific">Peromyscus maniculatus bairdii</name>
    <name type="common">Prairie deer mouse</name>
    <dbReference type="NCBI Taxonomy" id="230844"/>
    <lineage>
        <taxon>Eukaryota</taxon>
        <taxon>Metazoa</taxon>
        <taxon>Chordata</taxon>
        <taxon>Craniata</taxon>
        <taxon>Vertebrata</taxon>
        <taxon>Euteleostomi</taxon>
        <taxon>Mammalia</taxon>
        <taxon>Eutheria</taxon>
        <taxon>Euarchontoglires</taxon>
        <taxon>Glires</taxon>
        <taxon>Rodentia</taxon>
        <taxon>Myomorpha</taxon>
        <taxon>Muroidea</taxon>
        <taxon>Cricetidae</taxon>
        <taxon>Neotominae</taxon>
        <taxon>Peromyscus</taxon>
    </lineage>
</organism>
<feature type="chain" id="PRO_5034358536" evidence="6">
    <location>
        <begin position="33"/>
        <end position="230"/>
    </location>
</feature>
<evidence type="ECO:0000313" key="8">
    <source>
        <dbReference type="Proteomes" id="UP000694547"/>
    </source>
</evidence>
<protein>
    <submittedName>
        <fullName evidence="7">Uncharacterized protein</fullName>
    </submittedName>
</protein>
<evidence type="ECO:0000256" key="4">
    <source>
        <dbReference type="PIRSR" id="PIRSR601400-1"/>
    </source>
</evidence>
<evidence type="ECO:0000313" key="7">
    <source>
        <dbReference type="Ensembl" id="ENSPEMP00000035842.1"/>
    </source>
</evidence>
<dbReference type="GO" id="GO:0046427">
    <property type="term" value="P:positive regulation of receptor signaling pathway via JAK-STAT"/>
    <property type="evidence" value="ECO:0007669"/>
    <property type="project" value="TreeGrafter"/>
</dbReference>
<proteinExistence type="inferred from homology"/>
<accession>A0A8C8W530</accession>
<dbReference type="SUPFAM" id="SSF47266">
    <property type="entry name" value="4-helical cytokines"/>
    <property type="match status" value="1"/>
</dbReference>
<sequence>MSLHVDLSSFSMAGALLLPLLSSMLLWKNVASLPMCEVINGHCQLTLEYLLNQARGVSEDINRLTLEMFNEFDKEYYSDPKVNKIPLHLLCHNYSFPSPDNTTEGQEIQPEVLLKVTIGMLVGWNNTLEHVIIDLADLESVPGVGAFISKIRKIIENSTKLTKLLEDVKSLLNLVNEDYPASAGLPSSHLLKESSRLRFYHILLGCLKYNAEKIDTHVKILRCQMVPRKC</sequence>
<dbReference type="GO" id="GO:0031667">
    <property type="term" value="P:response to nutrient levels"/>
    <property type="evidence" value="ECO:0007669"/>
    <property type="project" value="TreeGrafter"/>
</dbReference>
<keyword evidence="4" id="KW-0862">Zinc</keyword>
<dbReference type="GO" id="GO:0007565">
    <property type="term" value="P:female pregnancy"/>
    <property type="evidence" value="ECO:0007669"/>
    <property type="project" value="TreeGrafter"/>
</dbReference>